<comment type="subcellular location">
    <subcellularLocation>
        <location evidence="9">Cytoplasm</location>
    </subcellularLocation>
</comment>
<proteinExistence type="inferred from homology"/>
<sequence>MFSYGTETLTINKIIEISQGNLKATLSAETIDMVKKCRKNVETMANSNKAVYGINTGFGPLCDTQITPEETNKLQENLLITHAVGVGKPIDKELSKIMMICKVHALCQGFSGIRLEVIERIIYFIEHNLLPVVPEQGSVGASGDLAPLSHLFLPLLGKGEFWVDDAIVPAMDALKQHNLTPIQLQAKEGLALINGTQFILAHAIKGLHNMAYLLDLADVAGAMSLEGFQGSASPFKEVLHLIRPFKGSLVVAERMRLLLKDSQNLENHFDCPRVQDPYSIRCIPQVHGASRNAYYHLKELVEIEMNAVTDNPIIISKTEAISGGNFHGQPLAMAIDYGALAASELGNISDRRCYLLLEGKYGLPRLLTEAGGLNSGFMIPQYTTAALVTENKSLCFPPSADSVPTSLGQEDHVSMGSISGRKFNQILNNLESILAIELMYAAQALEFRRPNTFSEIIEANFKIIRSKVAKLEEDRILKEDIDAMIRLVKTQAFVVK</sequence>
<accession>A0ABP6WT24</accession>
<dbReference type="NCBIfam" id="TIGR01225">
    <property type="entry name" value="hutH"/>
    <property type="match status" value="1"/>
</dbReference>
<dbReference type="SUPFAM" id="SSF48557">
    <property type="entry name" value="L-aspartase-like"/>
    <property type="match status" value="1"/>
</dbReference>
<dbReference type="Gene3D" id="1.10.275.10">
    <property type="entry name" value="Fumarase/aspartase (N-terminal domain)"/>
    <property type="match status" value="1"/>
</dbReference>
<evidence type="ECO:0000313" key="11">
    <source>
        <dbReference type="Proteomes" id="UP001500954"/>
    </source>
</evidence>
<protein>
    <recommendedName>
        <fullName evidence="2 6">Histidine ammonia-lyase</fullName>
        <ecNumber evidence="2 6">4.3.1.3</ecNumber>
    </recommendedName>
</protein>
<organism evidence="10 11">
    <name type="scientific">Snuella lapsa</name>
    <dbReference type="NCBI Taxonomy" id="870481"/>
    <lineage>
        <taxon>Bacteria</taxon>
        <taxon>Pseudomonadati</taxon>
        <taxon>Bacteroidota</taxon>
        <taxon>Flavobacteriia</taxon>
        <taxon>Flavobacteriales</taxon>
        <taxon>Flavobacteriaceae</taxon>
        <taxon>Snuella</taxon>
    </lineage>
</organism>
<dbReference type="Proteomes" id="UP001500954">
    <property type="component" value="Unassembled WGS sequence"/>
</dbReference>
<dbReference type="InterPro" id="IPR005921">
    <property type="entry name" value="HutH"/>
</dbReference>
<dbReference type="NCBIfam" id="NF006871">
    <property type="entry name" value="PRK09367.1"/>
    <property type="match status" value="1"/>
</dbReference>
<comment type="pathway">
    <text evidence="1 8">Amino-acid degradation; L-histidine degradation into L-glutamate; N-formimidoyl-L-glutamate from L-histidine: step 1/3.</text>
</comment>
<dbReference type="Pfam" id="PF00221">
    <property type="entry name" value="Lyase_aromatic"/>
    <property type="match status" value="1"/>
</dbReference>
<evidence type="ECO:0000256" key="8">
    <source>
        <dbReference type="RuleBase" id="RU004479"/>
    </source>
</evidence>
<evidence type="ECO:0000256" key="2">
    <source>
        <dbReference type="ARBA" id="ARBA00012994"/>
    </source>
</evidence>
<name>A0ABP6WT24_9FLAO</name>
<dbReference type="CDD" id="cd00332">
    <property type="entry name" value="PAL-HAL"/>
    <property type="match status" value="1"/>
</dbReference>
<keyword evidence="11" id="KW-1185">Reference proteome</keyword>
<comment type="caution">
    <text evidence="10">The sequence shown here is derived from an EMBL/GenBank/DDBJ whole genome shotgun (WGS) entry which is preliminary data.</text>
</comment>
<dbReference type="InterPro" id="IPR008948">
    <property type="entry name" value="L-Aspartase-like"/>
</dbReference>
<evidence type="ECO:0000256" key="9">
    <source>
        <dbReference type="RuleBase" id="RU004480"/>
    </source>
</evidence>
<dbReference type="RefSeq" id="WP_345003791.1">
    <property type="nucleotide sequence ID" value="NZ_BAABCY010000006.1"/>
</dbReference>
<dbReference type="PROSITE" id="PS00488">
    <property type="entry name" value="PAL_HISTIDASE"/>
    <property type="match status" value="1"/>
</dbReference>
<comment type="catalytic activity">
    <reaction evidence="5 8">
        <text>L-histidine = trans-urocanate + NH4(+)</text>
        <dbReference type="Rhea" id="RHEA:21232"/>
        <dbReference type="ChEBI" id="CHEBI:17771"/>
        <dbReference type="ChEBI" id="CHEBI:28938"/>
        <dbReference type="ChEBI" id="CHEBI:57595"/>
        <dbReference type="EC" id="4.3.1.3"/>
    </reaction>
</comment>
<dbReference type="InterPro" id="IPR022313">
    <property type="entry name" value="Phe/His_NH3-lyase_AS"/>
</dbReference>
<evidence type="ECO:0000313" key="10">
    <source>
        <dbReference type="EMBL" id="GAA3553566.1"/>
    </source>
</evidence>
<keyword evidence="4 7" id="KW-0456">Lyase</keyword>
<dbReference type="EMBL" id="BAABCY010000006">
    <property type="protein sequence ID" value="GAA3553566.1"/>
    <property type="molecule type" value="Genomic_DNA"/>
</dbReference>
<comment type="similarity">
    <text evidence="7">Belongs to the PAL/histidase family.</text>
</comment>
<dbReference type="PANTHER" id="PTHR10362">
    <property type="entry name" value="HISTIDINE AMMONIA-LYASE"/>
    <property type="match status" value="1"/>
</dbReference>
<evidence type="ECO:0000256" key="7">
    <source>
        <dbReference type="RuleBase" id="RU003954"/>
    </source>
</evidence>
<reference evidence="11" key="1">
    <citation type="journal article" date="2019" name="Int. J. Syst. Evol. Microbiol.">
        <title>The Global Catalogue of Microorganisms (GCM) 10K type strain sequencing project: providing services to taxonomists for standard genome sequencing and annotation.</title>
        <authorList>
            <consortium name="The Broad Institute Genomics Platform"/>
            <consortium name="The Broad Institute Genome Sequencing Center for Infectious Disease"/>
            <person name="Wu L."/>
            <person name="Ma J."/>
        </authorList>
    </citation>
    <scope>NUCLEOTIDE SEQUENCE [LARGE SCALE GENOMIC DNA]</scope>
    <source>
        <strain evidence="11">JCM 17111</strain>
    </source>
</reference>
<dbReference type="EC" id="4.3.1.3" evidence="2 6"/>
<evidence type="ECO:0000256" key="6">
    <source>
        <dbReference type="NCBIfam" id="TIGR01225"/>
    </source>
</evidence>
<evidence type="ECO:0000256" key="3">
    <source>
        <dbReference type="ARBA" id="ARBA00022808"/>
    </source>
</evidence>
<evidence type="ECO:0000256" key="1">
    <source>
        <dbReference type="ARBA" id="ARBA00005113"/>
    </source>
</evidence>
<dbReference type="InterPro" id="IPR001106">
    <property type="entry name" value="Aromatic_Lyase"/>
</dbReference>
<evidence type="ECO:0000256" key="4">
    <source>
        <dbReference type="ARBA" id="ARBA00023239"/>
    </source>
</evidence>
<dbReference type="Gene3D" id="1.20.200.10">
    <property type="entry name" value="Fumarase/aspartase (Central domain)"/>
    <property type="match status" value="1"/>
</dbReference>
<evidence type="ECO:0000256" key="5">
    <source>
        <dbReference type="ARBA" id="ARBA00049269"/>
    </source>
</evidence>
<dbReference type="InterPro" id="IPR024083">
    <property type="entry name" value="Fumarase/histidase_N"/>
</dbReference>
<gene>
    <name evidence="10" type="primary">hutH</name>
    <name evidence="10" type="ORF">GCM10022395_01430</name>
</gene>
<keyword evidence="3 8" id="KW-0369">Histidine metabolism</keyword>